<dbReference type="Proteomes" id="UP000464178">
    <property type="component" value="Chromosome"/>
</dbReference>
<keyword evidence="3" id="KW-1185">Reference proteome</keyword>
<evidence type="ECO:0000313" key="2">
    <source>
        <dbReference type="EMBL" id="VTR91682.1"/>
    </source>
</evidence>
<gene>
    <name evidence="2" type="ORF">SOIL9_60320</name>
</gene>
<accession>A0A6P2CX53</accession>
<dbReference type="AlphaFoldDB" id="A0A6P2CX53"/>
<name>A0A6P2CX53_9BACT</name>
<proteinExistence type="predicted"/>
<feature type="region of interest" description="Disordered" evidence="1">
    <location>
        <begin position="40"/>
        <end position="84"/>
    </location>
</feature>
<protein>
    <submittedName>
        <fullName evidence="2">Uncharacterized protein</fullName>
    </submittedName>
</protein>
<reference evidence="2 3" key="1">
    <citation type="submission" date="2019-05" db="EMBL/GenBank/DDBJ databases">
        <authorList>
            <consortium name="Science for Life Laboratories"/>
        </authorList>
    </citation>
    <scope>NUCLEOTIDE SEQUENCE [LARGE SCALE GENOMIC DNA]</scope>
    <source>
        <strain evidence="2">Soil9</strain>
    </source>
</reference>
<organism evidence="2 3">
    <name type="scientific">Gemmata massiliana</name>
    <dbReference type="NCBI Taxonomy" id="1210884"/>
    <lineage>
        <taxon>Bacteria</taxon>
        <taxon>Pseudomonadati</taxon>
        <taxon>Planctomycetota</taxon>
        <taxon>Planctomycetia</taxon>
        <taxon>Gemmatales</taxon>
        <taxon>Gemmataceae</taxon>
        <taxon>Gemmata</taxon>
    </lineage>
</organism>
<feature type="compositionally biased region" description="Basic and acidic residues" evidence="1">
    <location>
        <begin position="74"/>
        <end position="84"/>
    </location>
</feature>
<evidence type="ECO:0000256" key="1">
    <source>
        <dbReference type="SAM" id="MobiDB-lite"/>
    </source>
</evidence>
<dbReference type="KEGG" id="gms:SOIL9_60320"/>
<feature type="region of interest" description="Disordered" evidence="1">
    <location>
        <begin position="209"/>
        <end position="230"/>
    </location>
</feature>
<dbReference type="EMBL" id="LR593886">
    <property type="protein sequence ID" value="VTR91682.1"/>
    <property type="molecule type" value="Genomic_DNA"/>
</dbReference>
<evidence type="ECO:0000313" key="3">
    <source>
        <dbReference type="Proteomes" id="UP000464178"/>
    </source>
</evidence>
<dbReference type="RefSeq" id="WP_162666644.1">
    <property type="nucleotide sequence ID" value="NZ_LR593886.1"/>
</dbReference>
<sequence>MPLWEAALLRAKVCSLEQLDAAIHRGACAVLDVRVSGPMDEEPDPLATSPVPVLERDPVPELPVNGSRPPPPHSGDRMSEVHEPSPEPLLAALDACIRKLLSIQINQELARDGRISGKAWPETTRANAAYWDFKNARSSLVSSIFPAAGARDAVLTSLEAFGDAFERLARTPEAVQLVAEFRTFVRELGPAPEARGADQPIFDAELNMAAARARDQSRGKSSRDRDMEPD</sequence>
<feature type="compositionally biased region" description="Basic and acidic residues" evidence="1">
    <location>
        <begin position="212"/>
        <end position="230"/>
    </location>
</feature>